<proteinExistence type="predicted"/>
<dbReference type="AlphaFoldDB" id="A0A3B0QQ70"/>
<gene>
    <name evidence="1" type="ORF">MNBD_DELTA01-30</name>
</gene>
<organism evidence="1">
    <name type="scientific">hydrothermal vent metagenome</name>
    <dbReference type="NCBI Taxonomy" id="652676"/>
    <lineage>
        <taxon>unclassified sequences</taxon>
        <taxon>metagenomes</taxon>
        <taxon>ecological metagenomes</taxon>
    </lineage>
</organism>
<reference evidence="1" key="1">
    <citation type="submission" date="2018-06" db="EMBL/GenBank/DDBJ databases">
        <authorList>
            <person name="Zhirakovskaya E."/>
        </authorList>
    </citation>
    <scope>NUCLEOTIDE SEQUENCE</scope>
</reference>
<accession>A0A3B0QQ70</accession>
<evidence type="ECO:0000313" key="1">
    <source>
        <dbReference type="EMBL" id="VAV82299.1"/>
    </source>
</evidence>
<protein>
    <submittedName>
        <fullName evidence="1">Uncharacterized protein</fullName>
    </submittedName>
</protein>
<sequence length="85" mass="10448">MYEPYCGVIKILSSRRLNYKRYKMVRQTEYKIKLKKIRKKDEVTFHRIVERQKLIKTTCKKYDHQPDQVSGKSFFKEYLEVDVIL</sequence>
<name>A0A3B0QQ70_9ZZZZ</name>
<dbReference type="EMBL" id="UOEA01000009">
    <property type="protein sequence ID" value="VAV82299.1"/>
    <property type="molecule type" value="Genomic_DNA"/>
</dbReference>